<evidence type="ECO:0000313" key="1">
    <source>
        <dbReference type="EMBL" id="NEW45201.1"/>
    </source>
</evidence>
<evidence type="ECO:0000313" key="3">
    <source>
        <dbReference type="Proteomes" id="UP000468928"/>
    </source>
</evidence>
<gene>
    <name evidence="1" type="ORF">GV789_12145</name>
    <name evidence="2" type="ORF">GV794_08120</name>
</gene>
<sequence>MQQPESEWREDPAASGRTVGEVVTMMVDLGLIDPDTPARTFVVDCLDEPLTYFGDTDQSAVRELLSEVGIQYVLDYKTFRGIGESDRADRQRWYELELEAIARCARGMVAITDVRLVGDDSDQELRFECNGVTQTWPVRPGAVEEMEASLTFAECVTGLHTGITERFYSVDPPDYELNGEAVFGELAALNRLGAPFGLTFGP</sequence>
<reference evidence="3 4" key="1">
    <citation type="submission" date="2020-01" db="EMBL/GenBank/DDBJ databases">
        <title>Genetics and antimicrobial susceptibilities of Nocardia species isolated from the soil; a comparison with species isolated from humans.</title>
        <authorList>
            <person name="Carrasco G."/>
            <person name="Monzon S."/>
            <person name="Sansegundo M."/>
            <person name="Garcia E."/>
            <person name="Garrido N."/>
            <person name="Medina M.J."/>
            <person name="Villalon P."/>
            <person name="Ramirez-Arocha A.C."/>
            <person name="Jimenez P."/>
            <person name="Cuesta I."/>
            <person name="Valdezate S."/>
        </authorList>
    </citation>
    <scope>NUCLEOTIDE SEQUENCE [LARGE SCALE GENOMIC DNA]</scope>
    <source>
        <strain evidence="1 3">CNM20110639</strain>
        <strain evidence="2 4">CNM20110649</strain>
    </source>
</reference>
<dbReference type="AlphaFoldDB" id="A0A6P1D6R8"/>
<evidence type="ECO:0000313" key="2">
    <source>
        <dbReference type="EMBL" id="NEW55618.1"/>
    </source>
</evidence>
<protein>
    <submittedName>
        <fullName evidence="1">Uncharacterized protein</fullName>
    </submittedName>
</protein>
<dbReference type="EMBL" id="JAAGUZ010000027">
    <property type="protein sequence ID" value="NEW45201.1"/>
    <property type="molecule type" value="Genomic_DNA"/>
</dbReference>
<accession>A0A6P1D6R8</accession>
<proteinExistence type="predicted"/>
<dbReference type="Proteomes" id="UP000470876">
    <property type="component" value="Unassembled WGS sequence"/>
</dbReference>
<keyword evidence="4" id="KW-1185">Reference proteome</keyword>
<dbReference type="Proteomes" id="UP000468928">
    <property type="component" value="Unassembled WGS sequence"/>
</dbReference>
<evidence type="ECO:0000313" key="4">
    <source>
        <dbReference type="Proteomes" id="UP000470876"/>
    </source>
</evidence>
<organism evidence="1 3">
    <name type="scientific">Nocardia cyriacigeorgica</name>
    <dbReference type="NCBI Taxonomy" id="135487"/>
    <lineage>
        <taxon>Bacteria</taxon>
        <taxon>Bacillati</taxon>
        <taxon>Actinomycetota</taxon>
        <taxon>Actinomycetes</taxon>
        <taxon>Mycobacteriales</taxon>
        <taxon>Nocardiaceae</taxon>
        <taxon>Nocardia</taxon>
    </lineage>
</organism>
<dbReference type="EMBL" id="JAAGUX010000010">
    <property type="protein sequence ID" value="NEW55618.1"/>
    <property type="molecule type" value="Genomic_DNA"/>
</dbReference>
<dbReference type="RefSeq" id="WP_163828933.1">
    <property type="nucleotide sequence ID" value="NZ_JAAGUX010000010.1"/>
</dbReference>
<name>A0A6P1D6R8_9NOCA</name>
<comment type="caution">
    <text evidence="1">The sequence shown here is derived from an EMBL/GenBank/DDBJ whole genome shotgun (WGS) entry which is preliminary data.</text>
</comment>